<dbReference type="SMART" id="SM00164">
    <property type="entry name" value="TBC"/>
    <property type="match status" value="1"/>
</dbReference>
<evidence type="ECO:0000256" key="2">
    <source>
        <dbReference type="PIRSR" id="PIRSR630564-1"/>
    </source>
</evidence>
<dbReference type="SUPFAM" id="SSF47923">
    <property type="entry name" value="Ypt/Rab-GAP domain of gyp1p"/>
    <property type="match status" value="2"/>
</dbReference>
<organism evidence="7 8">
    <name type="scientific">Saprolegnia diclina (strain VS20)</name>
    <dbReference type="NCBI Taxonomy" id="1156394"/>
    <lineage>
        <taxon>Eukaryota</taxon>
        <taxon>Sar</taxon>
        <taxon>Stramenopiles</taxon>
        <taxon>Oomycota</taxon>
        <taxon>Saprolegniomycetes</taxon>
        <taxon>Saprolegniales</taxon>
        <taxon>Saprolegniaceae</taxon>
        <taxon>Saprolegnia</taxon>
    </lineage>
</organism>
<reference evidence="7 8" key="1">
    <citation type="submission" date="2012-04" db="EMBL/GenBank/DDBJ databases">
        <title>The Genome Sequence of Saprolegnia declina VS20.</title>
        <authorList>
            <consortium name="The Broad Institute Genome Sequencing Platform"/>
            <person name="Russ C."/>
            <person name="Nusbaum C."/>
            <person name="Tyler B."/>
            <person name="van West P."/>
            <person name="Dieguez-Uribeondo J."/>
            <person name="de Bruijn I."/>
            <person name="Tripathy S."/>
            <person name="Jiang R."/>
            <person name="Young S.K."/>
            <person name="Zeng Q."/>
            <person name="Gargeya S."/>
            <person name="Fitzgerald M."/>
            <person name="Haas B."/>
            <person name="Abouelleil A."/>
            <person name="Alvarado L."/>
            <person name="Arachchi H.M."/>
            <person name="Berlin A."/>
            <person name="Chapman S.B."/>
            <person name="Goldberg J."/>
            <person name="Griggs A."/>
            <person name="Gujja S."/>
            <person name="Hansen M."/>
            <person name="Howarth C."/>
            <person name="Imamovic A."/>
            <person name="Larimer J."/>
            <person name="McCowen C."/>
            <person name="Montmayeur A."/>
            <person name="Murphy C."/>
            <person name="Neiman D."/>
            <person name="Pearson M."/>
            <person name="Priest M."/>
            <person name="Roberts A."/>
            <person name="Saif S."/>
            <person name="Shea T."/>
            <person name="Sisk P."/>
            <person name="Sykes S."/>
            <person name="Wortman J."/>
            <person name="Nusbaum C."/>
            <person name="Birren B."/>
        </authorList>
    </citation>
    <scope>NUCLEOTIDE SEQUENCE [LARGE SCALE GENOMIC DNA]</scope>
    <source>
        <strain evidence="7 8">VS20</strain>
    </source>
</reference>
<dbReference type="CDD" id="cd14507">
    <property type="entry name" value="PTP-MTM-like"/>
    <property type="match status" value="1"/>
</dbReference>
<dbReference type="Pfam" id="PF00566">
    <property type="entry name" value="RabGAP-TBC"/>
    <property type="match status" value="2"/>
</dbReference>
<dbReference type="VEuPathDB" id="FungiDB:SDRG_04206"/>
<dbReference type="SUPFAM" id="SSF52799">
    <property type="entry name" value="(Phosphotyrosine protein) phosphatases II"/>
    <property type="match status" value="1"/>
</dbReference>
<evidence type="ECO:0000256" key="3">
    <source>
        <dbReference type="PIRSR" id="PIRSR630564-2"/>
    </source>
</evidence>
<dbReference type="Gene3D" id="1.10.472.80">
    <property type="entry name" value="Ypt/Rab-GAP domain of gyp1p, domain 3"/>
    <property type="match status" value="1"/>
</dbReference>
<dbReference type="Gene3D" id="1.10.8.270">
    <property type="entry name" value="putative rabgap domain of human tbc1 domain family member 14 like domains"/>
    <property type="match status" value="1"/>
</dbReference>
<dbReference type="GO" id="GO:0005737">
    <property type="term" value="C:cytoplasm"/>
    <property type="evidence" value="ECO:0007669"/>
    <property type="project" value="TreeGrafter"/>
</dbReference>
<dbReference type="OrthoDB" id="271628at2759"/>
<dbReference type="PROSITE" id="PS50086">
    <property type="entry name" value="TBC_RABGAP"/>
    <property type="match status" value="1"/>
</dbReference>
<feature type="domain" description="PDZ" evidence="5">
    <location>
        <begin position="325"/>
        <end position="416"/>
    </location>
</feature>
<dbReference type="PANTHER" id="PTHR10807">
    <property type="entry name" value="MYOTUBULARIN-RELATED"/>
    <property type="match status" value="1"/>
</dbReference>
<dbReference type="eggNOG" id="KOG1091">
    <property type="taxonomic scope" value="Eukaryota"/>
</dbReference>
<evidence type="ECO:0000259" key="4">
    <source>
        <dbReference type="PROSITE" id="PS50086"/>
    </source>
</evidence>
<dbReference type="InterPro" id="IPR000195">
    <property type="entry name" value="Rab-GAP-TBC_dom"/>
</dbReference>
<evidence type="ECO:0000313" key="7">
    <source>
        <dbReference type="EMBL" id="EQC38499.1"/>
    </source>
</evidence>
<dbReference type="SUPFAM" id="SSF50729">
    <property type="entry name" value="PH domain-like"/>
    <property type="match status" value="1"/>
</dbReference>
<dbReference type="InterPro" id="IPR035969">
    <property type="entry name" value="Rab-GAP_TBC_sf"/>
</dbReference>
<feature type="active site" description="Phosphocysteine intermediate" evidence="2">
    <location>
        <position position="794"/>
    </location>
</feature>
<gene>
    <name evidence="7" type="ORF">SDRG_04206</name>
</gene>
<accession>T0QKH6</accession>
<dbReference type="PROSITE" id="PS50106">
    <property type="entry name" value="PDZ"/>
    <property type="match status" value="1"/>
</dbReference>
<dbReference type="Proteomes" id="UP000030762">
    <property type="component" value="Unassembled WGS sequence"/>
</dbReference>
<dbReference type="Gene3D" id="2.30.42.10">
    <property type="match status" value="1"/>
</dbReference>
<name>T0QKH6_SAPDV</name>
<feature type="domain" description="Myotubularin phosphatase" evidence="6">
    <location>
        <begin position="579"/>
        <end position="956"/>
    </location>
</feature>
<evidence type="ECO:0000256" key="1">
    <source>
        <dbReference type="ARBA" id="ARBA00007471"/>
    </source>
</evidence>
<dbReference type="InterPro" id="IPR029021">
    <property type="entry name" value="Prot-tyrosine_phosphatase-like"/>
</dbReference>
<dbReference type="RefSeq" id="XP_008608091.1">
    <property type="nucleotide sequence ID" value="XM_008609869.1"/>
</dbReference>
<dbReference type="InterPro" id="IPR001478">
    <property type="entry name" value="PDZ"/>
</dbReference>
<feature type="domain" description="Rab-GAP TBC" evidence="4">
    <location>
        <begin position="1"/>
        <end position="253"/>
    </location>
</feature>
<dbReference type="Pfam" id="PF06602">
    <property type="entry name" value="Myotub-related"/>
    <property type="match status" value="1"/>
</dbReference>
<evidence type="ECO:0000259" key="6">
    <source>
        <dbReference type="PROSITE" id="PS51339"/>
    </source>
</evidence>
<dbReference type="OMA" id="SIWSEIN"/>
<dbReference type="Gene3D" id="2.30.29.30">
    <property type="entry name" value="Pleckstrin-homology domain (PH domain)/Phosphotyrosine-binding domain (PTB)"/>
    <property type="match status" value="1"/>
</dbReference>
<feature type="binding site" evidence="3">
    <location>
        <begin position="794"/>
        <end position="800"/>
    </location>
    <ligand>
        <name>substrate</name>
    </ligand>
</feature>
<dbReference type="PANTHER" id="PTHR10807:SF128">
    <property type="entry name" value="PHOSPHATIDYLINOSITOL-3,5-BISPHOSPHATE 3-PHOSPHATASE"/>
    <property type="match status" value="1"/>
</dbReference>
<dbReference type="GeneID" id="19944933"/>
<dbReference type="InterPro" id="IPR036034">
    <property type="entry name" value="PDZ_sf"/>
</dbReference>
<sequence length="973" mass="109195">MDGYARRWMTFLRVESAEVERKAYETLRDRMQFKAGEHHPLSDDAANPWNQAFEDEPLVREIKTDLDRLYPQGREMYFQERPAYMAILHNVLFVWCKTHPAVGYRQGMHDLAAVVLYAVVHSTSKPMDEDTIDEFTEHDVYILFAALMSQMEPLYAVHQTPLARDDAVTETTADSLFRPATPSALAPLSQLQTLCQFIQHDLLAKHDPQLACHLQHVDVLPETYCLRWARLLLAREFPLDDIVRVWDAMLAHESTCAITSSPPIGFALLPYLCVSILIHFSKTLRGSDNTGCLQLLMRPAELSAAEIIDSARLLLDPFREAQHEDMDIVEFGPGSLGVVLTAAQSPFENRLAVKEFKPTASSGAPKGPAEASGVVRIGDLVESVNGVKIYGMSTDDIRKHIALLPRPLVMSFLHVEDALPTADASALDDLSSFGIVPDFLPGEQCYAHVETSMYAPVFHPPSGTCASHYMAGRLFLTNYRCIFQPEAGTSSRWEMPVLSIASILAESSLVESGTHHVAVVPASHTLGVVCKDTQSVRFTFRNHAEYARMFKCLTVLAYPASLTDAFCFVYRPLLLPAKQLPSFDIRDDYERLGLLGPRFRCIDQAYLLCDTYPRYLVVPVAMSDVKLQAAAAFRSSRRLPAVCWQHPTNGAVICRSSQPLVGLKSARSSEDEDLVRLLCQPENPAALGAYQSHRYVIMDARGQLAAAGNKAMGKGTESPANYRGAKVVFMNMDNIHAVRGSFQALVAAFDPLSDDNYLAKVDGSGWLKHVRLVLRGSWELAEYVHSGVSVLTHCSDGWDRTSQMVSLAELMLDPFYRTLAGFQVLVEKEWCSFGHQFGLRCGHARSDVSNEQRSPIFLLWLDCVWQIMRQFETECEFNESCLLLLADHVYSCKYGNFMFDSEKARLECAKHHTAASIWADMHASRDKFVNPQFAPQRTLLFPSTTWKNIKLWKAYFARFDPTFVPPVAKLQFY</sequence>
<dbReference type="eggNOG" id="KOG4471">
    <property type="taxonomic scope" value="Eukaryota"/>
</dbReference>
<keyword evidence="8" id="KW-1185">Reference proteome</keyword>
<evidence type="ECO:0008006" key="9">
    <source>
        <dbReference type="Google" id="ProtNLM"/>
    </source>
</evidence>
<evidence type="ECO:0000313" key="8">
    <source>
        <dbReference type="Proteomes" id="UP000030762"/>
    </source>
</evidence>
<dbReference type="InterPro" id="IPR030564">
    <property type="entry name" value="Myotubularin"/>
</dbReference>
<dbReference type="AlphaFoldDB" id="T0QKH6"/>
<dbReference type="InterPro" id="IPR010569">
    <property type="entry name" value="Myotubularin-like_Pase_dom"/>
</dbReference>
<feature type="binding site" evidence="3">
    <location>
        <begin position="734"/>
        <end position="735"/>
    </location>
    <ligand>
        <name>substrate</name>
    </ligand>
</feature>
<dbReference type="InterPro" id="IPR011993">
    <property type="entry name" value="PH-like_dom_sf"/>
</dbReference>
<proteinExistence type="inferred from homology"/>
<dbReference type="PROSITE" id="PS51339">
    <property type="entry name" value="PPASE_MYOTUBULARIN"/>
    <property type="match status" value="1"/>
</dbReference>
<dbReference type="SUPFAM" id="SSF50156">
    <property type="entry name" value="PDZ domain-like"/>
    <property type="match status" value="1"/>
</dbReference>
<comment type="similarity">
    <text evidence="1">Belongs to the protein-tyrosine phosphatase family. Non-receptor class myotubularin subfamily.</text>
</comment>
<dbReference type="STRING" id="1156394.T0QKH6"/>
<dbReference type="EMBL" id="JH767141">
    <property type="protein sequence ID" value="EQC38499.1"/>
    <property type="molecule type" value="Genomic_DNA"/>
</dbReference>
<protein>
    <recommendedName>
        <fullName evidence="9">Phosphatidylinositol-3-phosphatase</fullName>
    </recommendedName>
</protein>
<evidence type="ECO:0000259" key="5">
    <source>
        <dbReference type="PROSITE" id="PS50106"/>
    </source>
</evidence>
<dbReference type="SMART" id="SM00228">
    <property type="entry name" value="PDZ"/>
    <property type="match status" value="1"/>
</dbReference>
<dbReference type="InParanoid" id="T0QKH6"/>